<dbReference type="PRINTS" id="PR00205">
    <property type="entry name" value="CADHERIN"/>
</dbReference>
<evidence type="ECO:0000259" key="7">
    <source>
        <dbReference type="PROSITE" id="PS50268"/>
    </source>
</evidence>
<evidence type="ECO:0000256" key="1">
    <source>
        <dbReference type="ARBA" id="ARBA00004370"/>
    </source>
</evidence>
<dbReference type="GO" id="GO:0016477">
    <property type="term" value="P:cell migration"/>
    <property type="evidence" value="ECO:0007669"/>
    <property type="project" value="TreeGrafter"/>
</dbReference>
<dbReference type="GO" id="GO:0008013">
    <property type="term" value="F:beta-catenin binding"/>
    <property type="evidence" value="ECO:0007669"/>
    <property type="project" value="TreeGrafter"/>
</dbReference>
<dbReference type="InterPro" id="IPR002126">
    <property type="entry name" value="Cadherin-like_dom"/>
</dbReference>
<feature type="domain" description="Cadherin" evidence="7">
    <location>
        <begin position="412"/>
        <end position="521"/>
    </location>
</feature>
<dbReference type="OMA" id="PQFEPFP"/>
<dbReference type="Ensembl" id="ENSPMRT00000019134.1">
    <property type="protein sequence ID" value="ENSPMRP00000017983.1"/>
    <property type="gene ID" value="ENSPMRG00000011862.1"/>
</dbReference>
<dbReference type="InterPro" id="IPR039808">
    <property type="entry name" value="Cadherin"/>
</dbReference>
<dbReference type="CDD" id="cd11304">
    <property type="entry name" value="Cadherin_repeat"/>
    <property type="match status" value="6"/>
</dbReference>
<evidence type="ECO:0000313" key="9">
    <source>
        <dbReference type="Proteomes" id="UP000472272"/>
    </source>
</evidence>
<dbReference type="InterPro" id="IPR015919">
    <property type="entry name" value="Cadherin-like_sf"/>
</dbReference>
<feature type="domain" description="Cadherin" evidence="7">
    <location>
        <begin position="520"/>
        <end position="637"/>
    </location>
</feature>
<keyword evidence="3 5" id="KW-0106">Calcium</keyword>
<keyword evidence="2" id="KW-0677">Repeat</keyword>
<reference evidence="8" key="2">
    <citation type="submission" date="2025-08" db="UniProtKB">
        <authorList>
            <consortium name="Ensembl"/>
        </authorList>
    </citation>
    <scope>IDENTIFICATION</scope>
</reference>
<dbReference type="AlphaFoldDB" id="A0A670J0E5"/>
<evidence type="ECO:0000313" key="8">
    <source>
        <dbReference type="Ensembl" id="ENSPMRP00000017983.1"/>
    </source>
</evidence>
<keyword evidence="6" id="KW-1133">Transmembrane helix</keyword>
<dbReference type="GO" id="GO:0045296">
    <property type="term" value="F:cadherin binding"/>
    <property type="evidence" value="ECO:0007669"/>
    <property type="project" value="TreeGrafter"/>
</dbReference>
<feature type="domain" description="Cadherin" evidence="7">
    <location>
        <begin position="647"/>
        <end position="747"/>
    </location>
</feature>
<dbReference type="InterPro" id="IPR020894">
    <property type="entry name" value="Cadherin_CS"/>
</dbReference>
<name>A0A670J0E5_PODMU</name>
<dbReference type="SUPFAM" id="SSF49313">
    <property type="entry name" value="Cadherin-like"/>
    <property type="match status" value="7"/>
</dbReference>
<comment type="subcellular location">
    <subcellularLocation>
        <location evidence="1">Membrane</location>
    </subcellularLocation>
</comment>
<proteinExistence type="predicted"/>
<evidence type="ECO:0000256" key="3">
    <source>
        <dbReference type="ARBA" id="ARBA00022837"/>
    </source>
</evidence>
<sequence>MEAVDEDLVNGDHLTFTVERTLSAPKEGGEFFDLDPDTGVLRRNTNQPLDYDQGYHKFLFLMRATDTTGNFCQGTLTVNIQDLNDEKPEFEPLPSDSVNVTENVPVGSIIATVKAVDRDENSNITYAFLKPQALFGLDQKRGTITVLEPLDSVSTKHVRVYPLEIEARDDGNIHTASYTLIVFVEDVNDQPVCDPSFSTGTGISVSVPETFPAAPAVYTVLARDPDPGEEIEFSIISSSANTTTYFALDSANGGIYRKAEAALDYEADPKHFRMVVAAKEKEKASPGSCTGTITISIQNENDEAPVFRNSSVIHITILEDLPFGTSVARLVAVDRDIGDRVYYEFVGSYRGFAIDSDTGEITTTYRLDYEDLTFPHKTALEIRAFDNDRLHSSTVLLIITLQDVNDNPPFCTQDLYIIEVPETIAIGTRLYTLECGDRDGTPPNNVLTFTLDDYSNNFFTLAGKEIKVGPQHLNCDSDLFAAMQFKHILMIQVSDGGEPPQTRTIRVIVKVTRTNEIDPHTGTNIFRVLENSSIGTVVGRVAFTDEDWPFNNLKHTLVGDGAGHPPKFYIEPDTGIIKVLNMLDRESESQYFLWVKAIDLDNDIEPDPVRQRSSIAMVTVYILNVNDEPPVCRPPYYSKPIYSTIKTPILQLNCSDKDSPPHQLSYTIVGGNTHSRFKLQRLGSGLPSLMTTQNFQYDVFRGIQDPTTFQLLIEVADELHGSLAHRLSTTATVILHVVPWKTTRPSTTTKTTTTAATTSVLIQTLYYWHPENWFPVVLTIAAALLLMCLYMAVWGCFKE</sequence>
<reference evidence="8" key="3">
    <citation type="submission" date="2025-09" db="UniProtKB">
        <authorList>
            <consortium name="Ensembl"/>
        </authorList>
    </citation>
    <scope>IDENTIFICATION</scope>
</reference>
<evidence type="ECO:0000256" key="4">
    <source>
        <dbReference type="ARBA" id="ARBA00023136"/>
    </source>
</evidence>
<dbReference type="GO" id="GO:0007156">
    <property type="term" value="P:homophilic cell adhesion via plasma membrane adhesion molecules"/>
    <property type="evidence" value="ECO:0007669"/>
    <property type="project" value="InterPro"/>
</dbReference>
<reference evidence="8 9" key="1">
    <citation type="journal article" date="2019" name="Proc. Natl. Acad. Sci. U.S.A.">
        <title>Regulatory changes in pterin and carotenoid genes underlie balanced color polymorphisms in the wall lizard.</title>
        <authorList>
            <person name="Andrade P."/>
            <person name="Pinho C."/>
            <person name="Perez I de Lanuza G."/>
            <person name="Afonso S."/>
            <person name="Brejcha J."/>
            <person name="Rubin C.J."/>
            <person name="Wallerman O."/>
            <person name="Pereira P."/>
            <person name="Sabatino S.J."/>
            <person name="Bellati A."/>
            <person name="Pellitteri-Rosa D."/>
            <person name="Bosakova Z."/>
            <person name="Bunikis I."/>
            <person name="Carretero M.A."/>
            <person name="Feiner N."/>
            <person name="Marsik P."/>
            <person name="Pauperio F."/>
            <person name="Salvi D."/>
            <person name="Soler L."/>
            <person name="While G.M."/>
            <person name="Uller T."/>
            <person name="Font E."/>
            <person name="Andersson L."/>
            <person name="Carneiro M."/>
        </authorList>
    </citation>
    <scope>NUCLEOTIDE SEQUENCE</scope>
</reference>
<feature type="transmembrane region" description="Helical" evidence="6">
    <location>
        <begin position="773"/>
        <end position="797"/>
    </location>
</feature>
<dbReference type="PROSITE" id="PS00232">
    <property type="entry name" value="CADHERIN_1"/>
    <property type="match status" value="1"/>
</dbReference>
<keyword evidence="9" id="KW-1185">Reference proteome</keyword>
<keyword evidence="6" id="KW-0812">Transmembrane</keyword>
<dbReference type="GO" id="GO:0016342">
    <property type="term" value="C:catenin complex"/>
    <property type="evidence" value="ECO:0007669"/>
    <property type="project" value="TreeGrafter"/>
</dbReference>
<keyword evidence="4 6" id="KW-0472">Membrane</keyword>
<feature type="domain" description="Cadherin" evidence="7">
    <location>
        <begin position="92"/>
        <end position="197"/>
    </location>
</feature>
<dbReference type="Pfam" id="PF00028">
    <property type="entry name" value="Cadherin"/>
    <property type="match status" value="4"/>
</dbReference>
<evidence type="ECO:0000256" key="2">
    <source>
        <dbReference type="ARBA" id="ARBA00022737"/>
    </source>
</evidence>
<organism evidence="8 9">
    <name type="scientific">Podarcis muralis</name>
    <name type="common">Wall lizard</name>
    <name type="synonym">Lacerta muralis</name>
    <dbReference type="NCBI Taxonomy" id="64176"/>
    <lineage>
        <taxon>Eukaryota</taxon>
        <taxon>Metazoa</taxon>
        <taxon>Chordata</taxon>
        <taxon>Craniata</taxon>
        <taxon>Vertebrata</taxon>
        <taxon>Euteleostomi</taxon>
        <taxon>Lepidosauria</taxon>
        <taxon>Squamata</taxon>
        <taxon>Bifurcata</taxon>
        <taxon>Unidentata</taxon>
        <taxon>Episquamata</taxon>
        <taxon>Laterata</taxon>
        <taxon>Lacertibaenia</taxon>
        <taxon>Lacertidae</taxon>
        <taxon>Podarcis</taxon>
    </lineage>
</organism>
<dbReference type="Gene3D" id="2.60.40.60">
    <property type="entry name" value="Cadherins"/>
    <property type="match status" value="7"/>
</dbReference>
<evidence type="ECO:0000256" key="5">
    <source>
        <dbReference type="PROSITE-ProRule" id="PRU00043"/>
    </source>
</evidence>
<dbReference type="Proteomes" id="UP000472272">
    <property type="component" value="Chromosome 10"/>
</dbReference>
<dbReference type="GO" id="GO:0005509">
    <property type="term" value="F:calcium ion binding"/>
    <property type="evidence" value="ECO:0007669"/>
    <property type="project" value="UniProtKB-UniRule"/>
</dbReference>
<evidence type="ECO:0000256" key="6">
    <source>
        <dbReference type="SAM" id="Phobius"/>
    </source>
</evidence>
<feature type="domain" description="Cadherin" evidence="7">
    <location>
        <begin position="1"/>
        <end position="90"/>
    </location>
</feature>
<dbReference type="PROSITE" id="PS50268">
    <property type="entry name" value="CADHERIN_2"/>
    <property type="match status" value="7"/>
</dbReference>
<dbReference type="SMART" id="SM00112">
    <property type="entry name" value="CA"/>
    <property type="match status" value="6"/>
</dbReference>
<protein>
    <recommendedName>
        <fullName evidence="7">Cadherin domain-containing protein</fullName>
    </recommendedName>
</protein>
<feature type="domain" description="Cadherin" evidence="7">
    <location>
        <begin position="309"/>
        <end position="410"/>
    </location>
</feature>
<dbReference type="PANTHER" id="PTHR24027:SF441">
    <property type="entry name" value="CADHERIN DOMAIN-CONTAINING PROTEIN"/>
    <property type="match status" value="1"/>
</dbReference>
<accession>A0A670J0E5</accession>
<dbReference type="PANTHER" id="PTHR24027">
    <property type="entry name" value="CADHERIN-23"/>
    <property type="match status" value="1"/>
</dbReference>
<dbReference type="GeneTree" id="ENSGT00940000163878"/>
<feature type="domain" description="Cadherin" evidence="7">
    <location>
        <begin position="199"/>
        <end position="307"/>
    </location>
</feature>